<evidence type="ECO:0000313" key="2">
    <source>
        <dbReference type="EnsemblMetazoa" id="XP_032451774"/>
    </source>
</evidence>
<dbReference type="KEGG" id="nvi:107980512"/>
<dbReference type="EnsemblMetazoa" id="XM_032595883">
    <property type="protein sequence ID" value="XP_032451774"/>
    <property type="gene ID" value="LOC107980512"/>
</dbReference>
<dbReference type="Pfam" id="PF15114">
    <property type="entry name" value="UPF0640"/>
    <property type="match status" value="1"/>
</dbReference>
<proteinExistence type="predicted"/>
<dbReference type="AlphaFoldDB" id="A0A7M7QPN9"/>
<dbReference type="PANTHER" id="PTHR35250">
    <property type="entry name" value="SMALL INTEGRAL MEMBRANE PROTEIN 4"/>
    <property type="match status" value="1"/>
</dbReference>
<dbReference type="Proteomes" id="UP000002358">
    <property type="component" value="Chromosome 1"/>
</dbReference>
<sequence length="84" mass="10041">MVLINSFRWLLNAYPGKKYFAEYRFLPIFFLGGAALEYLMIHWTVGETNFYRTYKKRQVDEIIECKEKASLLESGLVRIKLRNQ</sequence>
<keyword evidence="1" id="KW-1133">Transmembrane helix</keyword>
<dbReference type="InterPro" id="IPR028183">
    <property type="entry name" value="UQCC5"/>
</dbReference>
<dbReference type="PANTHER" id="PTHR35250:SF1">
    <property type="entry name" value="UBIQUINOL-CYTOCHROME-C REDUCTASE COMPLEX ASSEMBLY FACTOR 5"/>
    <property type="match status" value="1"/>
</dbReference>
<evidence type="ECO:0008006" key="4">
    <source>
        <dbReference type="Google" id="ProtNLM"/>
    </source>
</evidence>
<evidence type="ECO:0000256" key="1">
    <source>
        <dbReference type="SAM" id="Phobius"/>
    </source>
</evidence>
<protein>
    <recommendedName>
        <fullName evidence="4">Small integral membrane protein 4</fullName>
    </recommendedName>
</protein>
<evidence type="ECO:0000313" key="3">
    <source>
        <dbReference type="Proteomes" id="UP000002358"/>
    </source>
</evidence>
<keyword evidence="1" id="KW-0472">Membrane</keyword>
<name>A0A7M7QPN9_NASVI</name>
<dbReference type="InParanoid" id="A0A7M7QPN9"/>
<organism evidence="2 3">
    <name type="scientific">Nasonia vitripennis</name>
    <name type="common">Parasitic wasp</name>
    <dbReference type="NCBI Taxonomy" id="7425"/>
    <lineage>
        <taxon>Eukaryota</taxon>
        <taxon>Metazoa</taxon>
        <taxon>Ecdysozoa</taxon>
        <taxon>Arthropoda</taxon>
        <taxon>Hexapoda</taxon>
        <taxon>Insecta</taxon>
        <taxon>Pterygota</taxon>
        <taxon>Neoptera</taxon>
        <taxon>Endopterygota</taxon>
        <taxon>Hymenoptera</taxon>
        <taxon>Apocrita</taxon>
        <taxon>Proctotrupomorpha</taxon>
        <taxon>Chalcidoidea</taxon>
        <taxon>Pteromalidae</taxon>
        <taxon>Pteromalinae</taxon>
        <taxon>Nasonia</taxon>
    </lineage>
</organism>
<dbReference type="RefSeq" id="XP_032451774.1">
    <property type="nucleotide sequence ID" value="XM_032595883.1"/>
</dbReference>
<keyword evidence="1" id="KW-0812">Transmembrane</keyword>
<reference evidence="2" key="1">
    <citation type="submission" date="2021-01" db="UniProtKB">
        <authorList>
            <consortium name="EnsemblMetazoa"/>
        </authorList>
    </citation>
    <scope>IDENTIFICATION</scope>
</reference>
<accession>A0A7M7QPN9</accession>
<dbReference type="OrthoDB" id="5913955at2759"/>
<dbReference type="GeneID" id="107980512"/>
<feature type="transmembrane region" description="Helical" evidence="1">
    <location>
        <begin position="25"/>
        <end position="45"/>
    </location>
</feature>
<keyword evidence="3" id="KW-1185">Reference proteome</keyword>
<dbReference type="FunCoup" id="A0A7M7QPN9">
    <property type="interactions" value="118"/>
</dbReference>